<protein>
    <recommendedName>
        <fullName evidence="6">Protein kinase domain-containing protein</fullName>
    </recommendedName>
</protein>
<evidence type="ECO:0000313" key="4">
    <source>
        <dbReference type="EMBL" id="WJZ92675.1"/>
    </source>
</evidence>
<keyword evidence="2" id="KW-0808">Transferase</keyword>
<evidence type="ECO:0000256" key="1">
    <source>
        <dbReference type="ARBA" id="ARBA00022603"/>
    </source>
</evidence>
<keyword evidence="5" id="KW-1185">Reference proteome</keyword>
<dbReference type="EMBL" id="CP126655">
    <property type="protein sequence ID" value="WJZ92675.1"/>
    <property type="molecule type" value="Genomic_DNA"/>
</dbReference>
<name>A0ABY9CER6_VITVI</name>
<organism evidence="4 5">
    <name type="scientific">Vitis vinifera</name>
    <name type="common">Grape</name>
    <dbReference type="NCBI Taxonomy" id="29760"/>
    <lineage>
        <taxon>Eukaryota</taxon>
        <taxon>Viridiplantae</taxon>
        <taxon>Streptophyta</taxon>
        <taxon>Embryophyta</taxon>
        <taxon>Tracheophyta</taxon>
        <taxon>Spermatophyta</taxon>
        <taxon>Magnoliopsida</taxon>
        <taxon>eudicotyledons</taxon>
        <taxon>Gunneridae</taxon>
        <taxon>Pentapetalae</taxon>
        <taxon>rosids</taxon>
        <taxon>Vitales</taxon>
        <taxon>Vitaceae</taxon>
        <taxon>Viteae</taxon>
        <taxon>Vitis</taxon>
    </lineage>
</organism>
<evidence type="ECO:0000256" key="3">
    <source>
        <dbReference type="ARBA" id="ARBA00023180"/>
    </source>
</evidence>
<dbReference type="InterPro" id="IPR004159">
    <property type="entry name" value="Put_SAM_MeTrfase"/>
</dbReference>
<proteinExistence type="predicted"/>
<keyword evidence="1" id="KW-0489">Methyltransferase</keyword>
<dbReference type="Proteomes" id="UP001227230">
    <property type="component" value="Chromosome 8"/>
</dbReference>
<sequence length="365" mass="42419">MIFIHDFLHGNLHPGNILVSPEAEGWSSFSLGKKLFWALLKITFGELKMDEEVVEKGGTPWNFSDGGNREFGEMRTPPGWMAANCHKNHGLVVLKGEKESFFQERRKKRSGRKEEFFIAFVRRKITRVHQSFKGFEDKLKAEQLECRLPDSKVIGMGFEEFSRSMRESEAMVKLRIHRFREKLDKGGKNKIFREEKRRKQKGKRWLILGVWIVFGREYNLSKAKQYCLERVFQLKIQVIGPVSVPVEVGGETGDSEAPMLVVEEFFEKEFYILTEKQSFGGRLLDKNGITLSFVPNDEHAVQIRFALERVLAILVVIETQKLVYANDVCDFVRYARFKSTLPAYHKDEKDQYVWNAVFNVTKSMS</sequence>
<dbReference type="Pfam" id="PF03141">
    <property type="entry name" value="Methyltransf_29"/>
    <property type="match status" value="1"/>
</dbReference>
<reference evidence="4 5" key="1">
    <citation type="journal article" date="2023" name="Hortic Res">
        <title>The complete reference genome for grapevine (Vitis vinifera L.) genetics and breeding.</title>
        <authorList>
            <person name="Shi X."/>
            <person name="Cao S."/>
            <person name="Wang X."/>
            <person name="Huang S."/>
            <person name="Wang Y."/>
            <person name="Liu Z."/>
            <person name="Liu W."/>
            <person name="Leng X."/>
            <person name="Peng Y."/>
            <person name="Wang N."/>
            <person name="Wang Y."/>
            <person name="Ma Z."/>
            <person name="Xu X."/>
            <person name="Zhang F."/>
            <person name="Xue H."/>
            <person name="Zhong H."/>
            <person name="Wang Y."/>
            <person name="Zhang K."/>
            <person name="Velt A."/>
            <person name="Avia K."/>
            <person name="Holtgrawe D."/>
            <person name="Grimplet J."/>
            <person name="Matus J.T."/>
            <person name="Ware D."/>
            <person name="Wu X."/>
            <person name="Wang H."/>
            <person name="Liu C."/>
            <person name="Fang Y."/>
            <person name="Rustenholz C."/>
            <person name="Cheng Z."/>
            <person name="Xiao H."/>
            <person name="Zhou Y."/>
        </authorList>
    </citation>
    <scope>NUCLEOTIDE SEQUENCE [LARGE SCALE GENOMIC DNA]</scope>
    <source>
        <strain evidence="5">cv. Pinot noir / PN40024</strain>
        <tissue evidence="4">Leaf</tissue>
    </source>
</reference>
<keyword evidence="3" id="KW-0325">Glycoprotein</keyword>
<evidence type="ECO:0008006" key="6">
    <source>
        <dbReference type="Google" id="ProtNLM"/>
    </source>
</evidence>
<evidence type="ECO:0000313" key="5">
    <source>
        <dbReference type="Proteomes" id="UP001227230"/>
    </source>
</evidence>
<accession>A0ABY9CER6</accession>
<evidence type="ECO:0000256" key="2">
    <source>
        <dbReference type="ARBA" id="ARBA00022679"/>
    </source>
</evidence>
<gene>
    <name evidence="4" type="ORF">VitviT2T_011659</name>
</gene>